<dbReference type="EMBL" id="CAADRM010000120">
    <property type="protein sequence ID" value="VFU16597.1"/>
    <property type="molecule type" value="Genomic_DNA"/>
</dbReference>
<feature type="domain" description="Histidine kinase" evidence="15">
    <location>
        <begin position="430"/>
        <end position="640"/>
    </location>
</feature>
<feature type="domain" description="HAMP" evidence="16">
    <location>
        <begin position="354"/>
        <end position="406"/>
    </location>
</feature>
<dbReference type="CDD" id="cd06225">
    <property type="entry name" value="HAMP"/>
    <property type="match status" value="1"/>
</dbReference>
<evidence type="ECO:0000256" key="12">
    <source>
        <dbReference type="ARBA" id="ARBA00023012"/>
    </source>
</evidence>
<keyword evidence="7 14" id="KW-0812">Transmembrane</keyword>
<evidence type="ECO:0000256" key="9">
    <source>
        <dbReference type="ARBA" id="ARBA00022777"/>
    </source>
</evidence>
<keyword evidence="8" id="KW-0547">Nucleotide-binding</keyword>
<evidence type="ECO:0000256" key="7">
    <source>
        <dbReference type="ARBA" id="ARBA00022692"/>
    </source>
</evidence>
<dbReference type="PROSITE" id="PS50885">
    <property type="entry name" value="HAMP"/>
    <property type="match status" value="1"/>
</dbReference>
<accession>A0A485M5M6</accession>
<dbReference type="Pfam" id="PF00672">
    <property type="entry name" value="HAMP"/>
    <property type="match status" value="1"/>
</dbReference>
<dbReference type="EC" id="2.7.13.3" evidence="3"/>
<dbReference type="InterPro" id="IPR036097">
    <property type="entry name" value="HisK_dim/P_sf"/>
</dbReference>
<evidence type="ECO:0000256" key="13">
    <source>
        <dbReference type="ARBA" id="ARBA00023136"/>
    </source>
</evidence>
<comment type="subcellular location">
    <subcellularLocation>
        <location evidence="2">Cell membrane</location>
        <topology evidence="2">Multi-pass membrane protein</topology>
    </subcellularLocation>
</comment>
<dbReference type="SUPFAM" id="SSF103190">
    <property type="entry name" value="Sensory domain-like"/>
    <property type="match status" value="1"/>
</dbReference>
<dbReference type="InterPro" id="IPR029151">
    <property type="entry name" value="Sensor-like_sf"/>
</dbReference>
<dbReference type="SUPFAM" id="SSF158472">
    <property type="entry name" value="HAMP domain-like"/>
    <property type="match status" value="1"/>
</dbReference>
<dbReference type="SUPFAM" id="SSF47384">
    <property type="entry name" value="Homodimeric domain of signal transducing histidine kinase"/>
    <property type="match status" value="1"/>
</dbReference>
<keyword evidence="12" id="KW-0902">Two-component regulatory system</keyword>
<sequence length="660" mass="73498">MKLQSRLVMGFLIATCLTGAVATVVGITTINKSTLDEVQRKVQQDINTAKLIYRHALERLEYQLEFIYLRSPLQEAILNNDPGALSGLEGLIRTGTHYFDDRRALDMLTLVDANGRVIYRVANPEAKGDVILWDPVVRKCLYEKKPQASAVVMSLETIKDQNPRLASRVLIPIVKTPQSVEVRETTLSQGMVLRAAYPIFLKDGTLLGALIGGILLNRDYNIVDTIKETVYQHETYRGRDIGFATIFLGGVRVSTNVINADQQRAIGTIVSKEVYDQVITRGEDWIGRAFVVNDWYISSYTPIYDIDRNIIGMLYTGILEAKYRDIKLNTMWLFLGITSLGMVVAFFISFRLGQSIIRRIRILKQATEAISSGNLEYQLPPGRSSGFDMLDEAFNNMARSLKDRDDRLQKAFHRITRTERLASLGQMAAGVAHEINNPLGGILLYSNLVLEEMENDHPCKGNLEKIIYQTNRCKKIVQNLLDFARTPSGDMRPISINDVITTSLNLVKDQSMFLGITVKHDLSPQLPLIMGDSSRLEEVFLNLFINASDAMEGRGVLTISTWLSSTNAVKVSISDTGKGIDRLYLPHIFEPFFTTKDPGQGTGLGLSITYGIIQKHNGFIDVDSEPGKGTTFIITLPVYLGSEDKPGMKSSDAIQGAEIG</sequence>
<dbReference type="PANTHER" id="PTHR43065">
    <property type="entry name" value="SENSOR HISTIDINE KINASE"/>
    <property type="match status" value="1"/>
</dbReference>
<dbReference type="GO" id="GO:0005524">
    <property type="term" value="F:ATP binding"/>
    <property type="evidence" value="ECO:0007669"/>
    <property type="project" value="UniProtKB-KW"/>
</dbReference>
<name>A0A485M5M6_9ZZZZ</name>
<evidence type="ECO:0000313" key="17">
    <source>
        <dbReference type="EMBL" id="VFU16597.1"/>
    </source>
</evidence>
<dbReference type="InterPro" id="IPR036890">
    <property type="entry name" value="HATPase_C_sf"/>
</dbReference>
<evidence type="ECO:0000256" key="5">
    <source>
        <dbReference type="ARBA" id="ARBA00022553"/>
    </source>
</evidence>
<evidence type="ECO:0000256" key="6">
    <source>
        <dbReference type="ARBA" id="ARBA00022679"/>
    </source>
</evidence>
<dbReference type="InterPro" id="IPR003660">
    <property type="entry name" value="HAMP_dom"/>
</dbReference>
<dbReference type="SMART" id="SM00304">
    <property type="entry name" value="HAMP"/>
    <property type="match status" value="1"/>
</dbReference>
<evidence type="ECO:0000256" key="8">
    <source>
        <dbReference type="ARBA" id="ARBA00022741"/>
    </source>
</evidence>
<dbReference type="GO" id="GO:0000155">
    <property type="term" value="F:phosphorelay sensor kinase activity"/>
    <property type="evidence" value="ECO:0007669"/>
    <property type="project" value="InterPro"/>
</dbReference>
<evidence type="ECO:0000256" key="4">
    <source>
        <dbReference type="ARBA" id="ARBA00022475"/>
    </source>
</evidence>
<evidence type="ECO:0000259" key="16">
    <source>
        <dbReference type="PROSITE" id="PS50885"/>
    </source>
</evidence>
<reference evidence="17" key="1">
    <citation type="submission" date="2019-03" db="EMBL/GenBank/DDBJ databases">
        <authorList>
            <person name="Hao L."/>
        </authorList>
    </citation>
    <scope>NUCLEOTIDE SEQUENCE</scope>
</reference>
<dbReference type="Gene3D" id="1.10.287.130">
    <property type="match status" value="1"/>
</dbReference>
<dbReference type="InterPro" id="IPR033463">
    <property type="entry name" value="sCache_3"/>
</dbReference>
<keyword evidence="9" id="KW-0418">Kinase</keyword>
<dbReference type="SMART" id="SM00387">
    <property type="entry name" value="HATPase_c"/>
    <property type="match status" value="1"/>
</dbReference>
<evidence type="ECO:0000256" key="11">
    <source>
        <dbReference type="ARBA" id="ARBA00022989"/>
    </source>
</evidence>
<dbReference type="InterPro" id="IPR003661">
    <property type="entry name" value="HisK_dim/P_dom"/>
</dbReference>
<dbReference type="CDD" id="cd00082">
    <property type="entry name" value="HisKA"/>
    <property type="match status" value="1"/>
</dbReference>
<dbReference type="Pfam" id="PF02518">
    <property type="entry name" value="HATPase_c"/>
    <property type="match status" value="1"/>
</dbReference>
<dbReference type="InterPro" id="IPR004358">
    <property type="entry name" value="Sig_transdc_His_kin-like_C"/>
</dbReference>
<dbReference type="Pfam" id="PF17202">
    <property type="entry name" value="sCache_3_3"/>
    <property type="match status" value="1"/>
</dbReference>
<gene>
    <name evidence="17" type="primary">zraS</name>
    <name evidence="17" type="ORF">SCFA_550007</name>
</gene>
<dbReference type="GO" id="GO:0005886">
    <property type="term" value="C:plasma membrane"/>
    <property type="evidence" value="ECO:0007669"/>
    <property type="project" value="UniProtKB-SubCell"/>
</dbReference>
<evidence type="ECO:0000256" key="3">
    <source>
        <dbReference type="ARBA" id="ARBA00012438"/>
    </source>
</evidence>
<evidence type="ECO:0000256" key="10">
    <source>
        <dbReference type="ARBA" id="ARBA00022840"/>
    </source>
</evidence>
<evidence type="ECO:0000256" key="1">
    <source>
        <dbReference type="ARBA" id="ARBA00000085"/>
    </source>
</evidence>
<dbReference type="PROSITE" id="PS50109">
    <property type="entry name" value="HIS_KIN"/>
    <property type="match status" value="1"/>
</dbReference>
<organism evidence="17">
    <name type="scientific">anaerobic digester metagenome</name>
    <dbReference type="NCBI Taxonomy" id="1263854"/>
    <lineage>
        <taxon>unclassified sequences</taxon>
        <taxon>metagenomes</taxon>
        <taxon>ecological metagenomes</taxon>
    </lineage>
</organism>
<dbReference type="Pfam" id="PF00512">
    <property type="entry name" value="HisKA"/>
    <property type="match status" value="1"/>
</dbReference>
<keyword evidence="10" id="KW-0067">ATP-binding</keyword>
<keyword evidence="4" id="KW-1003">Cell membrane</keyword>
<protein>
    <recommendedName>
        <fullName evidence="3">histidine kinase</fullName>
        <ecNumber evidence="3">2.7.13.3</ecNumber>
    </recommendedName>
</protein>
<dbReference type="Gene3D" id="3.30.565.10">
    <property type="entry name" value="Histidine kinase-like ATPase, C-terminal domain"/>
    <property type="match status" value="1"/>
</dbReference>
<dbReference type="InterPro" id="IPR003594">
    <property type="entry name" value="HATPase_dom"/>
</dbReference>
<dbReference type="PANTHER" id="PTHR43065:SF10">
    <property type="entry name" value="PEROXIDE STRESS-ACTIVATED HISTIDINE KINASE MAK3"/>
    <property type="match status" value="1"/>
</dbReference>
<dbReference type="Gene3D" id="6.10.340.10">
    <property type="match status" value="1"/>
</dbReference>
<dbReference type="PRINTS" id="PR00344">
    <property type="entry name" value="BCTRLSENSOR"/>
</dbReference>
<comment type="catalytic activity">
    <reaction evidence="1">
        <text>ATP + protein L-histidine = ADP + protein N-phospho-L-histidine.</text>
        <dbReference type="EC" id="2.7.13.3"/>
    </reaction>
</comment>
<keyword evidence="5" id="KW-0597">Phosphoprotein</keyword>
<dbReference type="SUPFAM" id="SSF55874">
    <property type="entry name" value="ATPase domain of HSP90 chaperone/DNA topoisomerase II/histidine kinase"/>
    <property type="match status" value="1"/>
</dbReference>
<keyword evidence="11 14" id="KW-1133">Transmembrane helix</keyword>
<dbReference type="SMART" id="SM00388">
    <property type="entry name" value="HisKA"/>
    <property type="match status" value="1"/>
</dbReference>
<dbReference type="AlphaFoldDB" id="A0A485M5M6"/>
<evidence type="ECO:0000259" key="15">
    <source>
        <dbReference type="PROSITE" id="PS50109"/>
    </source>
</evidence>
<dbReference type="InterPro" id="IPR005467">
    <property type="entry name" value="His_kinase_dom"/>
</dbReference>
<keyword evidence="13 14" id="KW-0472">Membrane</keyword>
<keyword evidence="6 17" id="KW-0808">Transferase</keyword>
<feature type="transmembrane region" description="Helical" evidence="14">
    <location>
        <begin position="331"/>
        <end position="352"/>
    </location>
</feature>
<proteinExistence type="predicted"/>
<evidence type="ECO:0000256" key="2">
    <source>
        <dbReference type="ARBA" id="ARBA00004651"/>
    </source>
</evidence>
<evidence type="ECO:0000256" key="14">
    <source>
        <dbReference type="SAM" id="Phobius"/>
    </source>
</evidence>